<evidence type="ECO:0000313" key="4">
    <source>
        <dbReference type="Proteomes" id="UP000663825"/>
    </source>
</evidence>
<accession>A0A817PAW0</accession>
<protein>
    <recommendedName>
        <fullName evidence="1">NACHT domain-containing protein</fullName>
    </recommendedName>
</protein>
<dbReference type="EMBL" id="CAJNXB010001156">
    <property type="protein sequence ID" value="CAF3139524.1"/>
    <property type="molecule type" value="Genomic_DNA"/>
</dbReference>
<dbReference type="OrthoDB" id="10043616at2759"/>
<gene>
    <name evidence="2" type="ORF">TIS948_LOCUS9071</name>
    <name evidence="3" type="ORF">UJA718_LOCUS4733</name>
</gene>
<dbReference type="InterPro" id="IPR007111">
    <property type="entry name" value="NACHT_NTPase"/>
</dbReference>
<dbReference type="SUPFAM" id="SSF52540">
    <property type="entry name" value="P-loop containing nucleoside triphosphate hydrolases"/>
    <property type="match status" value="1"/>
</dbReference>
<evidence type="ECO:0000313" key="3">
    <source>
        <dbReference type="EMBL" id="CAF4171596.1"/>
    </source>
</evidence>
<dbReference type="PROSITE" id="PS50837">
    <property type="entry name" value="NACHT"/>
    <property type="match status" value="1"/>
</dbReference>
<evidence type="ECO:0000313" key="2">
    <source>
        <dbReference type="EMBL" id="CAF3139524.1"/>
    </source>
</evidence>
<sequence length="2101" mass="244034">MNEIEHAVNSIHKILKTPPEHLLTDCGRSQLIDIFNTLIPFINSNSPRKEWARLICRQLNRFTNYNHSILNKIWVQYHDDILYLQEETNGEQGMGRGWNHFKRIINFEKELERRESQFYLEINEQKSLNQLFCEHQKFFEKYLLACISLHSKVKVHGLIENINDALCTIYELKESSINSESLQCLNKKLKCIEIDFDCTNRKFQNLTSQFSKNDNSHKGPNSNFSTFLPSVEQIKINRSDTVEHITNILLCNRWTIVLGDPGSGKTSLLRWITCVFAESILNAQERIVLEGDDSIPVRVPILIRIGEFAMWFKKYPTKTLIDYVGEHTWDSKRYCPDDNKNVLKELIAHGHALILLDGLDEITDARQKGEIVDLVRKFVDKYVRGPDFISAFDDRMFHGTLLSLSHGYRNIVETKPPSVPGGNQLIITSRIVGYQLHPLVGTFICHYAFLLMDYNETKEFVKRWLSQIDKAVLEISLDEGINLDRELVEILSKKRYNVLKALLKNSSDLVSNPSLLSLICTFTFQSLDKFNPTSRVEVYNHAVQIALHSWKSHESKISQRVLTKFLIDLACYLHFHSPSGLIDEYDIKQLCCLTLQQQGLSCDRTKLRKYVRNLIPLLDFNIGIFAERGLQVFGFVHLSFQDYFVALSLVHGSPDEVAKRILTVAIHPRFHESLLLAIGWISWRWSSNNYDRFCNLLITSSTQYSIPFGTILFFEAFNDIQRLPSSSLIFIALNILLDHPYYPSKTTYLMSVLLKLHENIIIEWMETQLKDEKRLSNFCRCLLQNAAAHKDEIETKQKSMPSAVYQQLWLLHNISESAELIIDQTLRIIMRSTRMSDQIFNEDLSLYLLSNNISISDSHPLIISAIIGVCDGVCFREEKGIIKIDFSIQQIHHQSSILTPIIEYFANINESHSMKIDKLIQKYESIIEKCLPSDSSSNVVDSFIVLICLQGLLQPLIYQKHDRHKALSVALGRLKRTWFYIKKSFNSCLSGNDKLHSISFIQSEVQSIIDESLLRLDQSDEQRTSFLMACASALEKLGMWNHSVWINRDDCYGNEDGKHFHHQSGFENLFSEENLDEMKISIHTQEMTHQKLMLLLNILPQSLQQLYYDAIISSTNNTNSFSIVVFLSECLIHLEHFKNVDFNIYLALLLLYPLLKEHMLENYALIFYKEKCSLLTSTVDKNCNQLLKAIHRRKLLDPFLNCQPEDLKSLISVEHQRIREATQSIRSQQKDLRLFAASISLARLLQAQHRCRPSHPINTNLIKSTESKTVYSTITNIFDPFLRIFALSCVLDMNDPLIFDENQRDRLQDELTAELQSLLPHVSLLKGTILLLRCRNLCSQQMTSTIAEKFSNESLNKQSRIEEAVFVALRQFKDSNLSHCLSDFAKRKDNLVDLLQLKSAIFYRYFNKTTSFGSSNNILLSLMYLFELIFDTEILSMYARDDKKNDILPLKELNKIWNESSKAKKTMTYNLAIWITNNLEMIDKQILLQITQDMCECLTIERKALAVIEKWLDYRADKVLKVLAHYAALQLFIEESTIPDLIDIINEMFCIRDKRSLESIVENLINSRLANSNTVRQILIMLHENVNCYSKISVKIACKETFALFLDLERKRVTSNVLRSSKISLNSFLSMASGCSYDLAPNLVENFRLYLNFRSELENSIKDEYFAVVIKWMYKNLTSYYNDEFFIELYKYMLAIIDVKRFPLICKVIVNALIRKYHNFAGKCESIVFQDDIIIELEKLIYSSYKYSDDLLAVCLVAYGNCLIQLHEFEMSRTVSDEMKNILTSISERSSSAVSSIRATLCLFFIDSSDINGLTILKWYRNKSNITSEKRYQILLQQTLYTMQKSSHNVITDEIIDNLKAHSTELIDLFVVDLYNYLCNRDKLDYVSDSTPNYIFLAAEIIESNLNEFRDAIQRSFFGEEKFKRELYLSCKKYPHSSESFIKFYADFGILTIDLVEMCEEYADDCFFGIEAGPNLSSIKEVDRGLIDQLFQVLDLKLYDRKFKCSLWILKYLAGNHMISLLEVHQRIPLIDNILDHVENQLWKSEKYVFDLLLNTSCFSHRVSSDFKEIFFTKSDIDEEFEKVTDFIDKKLLLFVRKNNF</sequence>
<proteinExistence type="predicted"/>
<name>A0A817PAW0_9BILA</name>
<feature type="domain" description="NACHT" evidence="1">
    <location>
        <begin position="253"/>
        <end position="362"/>
    </location>
</feature>
<reference evidence="2" key="1">
    <citation type="submission" date="2021-02" db="EMBL/GenBank/DDBJ databases">
        <authorList>
            <person name="Nowell W R."/>
        </authorList>
    </citation>
    <scope>NUCLEOTIDE SEQUENCE</scope>
</reference>
<dbReference type="Gene3D" id="3.40.50.300">
    <property type="entry name" value="P-loop containing nucleotide triphosphate hydrolases"/>
    <property type="match status" value="1"/>
</dbReference>
<dbReference type="InterPro" id="IPR027417">
    <property type="entry name" value="P-loop_NTPase"/>
</dbReference>
<keyword evidence="5" id="KW-1185">Reference proteome</keyword>
<evidence type="ECO:0000259" key="1">
    <source>
        <dbReference type="PROSITE" id="PS50837"/>
    </source>
</evidence>
<evidence type="ECO:0000313" key="5">
    <source>
        <dbReference type="Proteomes" id="UP000663873"/>
    </source>
</evidence>
<comment type="caution">
    <text evidence="2">The sequence shown here is derived from an EMBL/GenBank/DDBJ whole genome shotgun (WGS) entry which is preliminary data.</text>
</comment>
<organism evidence="2 4">
    <name type="scientific">Rotaria socialis</name>
    <dbReference type="NCBI Taxonomy" id="392032"/>
    <lineage>
        <taxon>Eukaryota</taxon>
        <taxon>Metazoa</taxon>
        <taxon>Spiralia</taxon>
        <taxon>Gnathifera</taxon>
        <taxon>Rotifera</taxon>
        <taxon>Eurotatoria</taxon>
        <taxon>Bdelloidea</taxon>
        <taxon>Philodinida</taxon>
        <taxon>Philodinidae</taxon>
        <taxon>Rotaria</taxon>
    </lineage>
</organism>
<dbReference type="EMBL" id="CAJOBP010000389">
    <property type="protein sequence ID" value="CAF4171596.1"/>
    <property type="molecule type" value="Genomic_DNA"/>
</dbReference>
<dbReference type="Proteomes" id="UP000663873">
    <property type="component" value="Unassembled WGS sequence"/>
</dbReference>
<dbReference type="Proteomes" id="UP000663825">
    <property type="component" value="Unassembled WGS sequence"/>
</dbReference>